<feature type="region of interest" description="Disordered" evidence="1">
    <location>
        <begin position="272"/>
        <end position="295"/>
    </location>
</feature>
<gene>
    <name evidence="2" type="ORF">NQ318_016823</name>
</gene>
<reference evidence="2" key="1">
    <citation type="journal article" date="2023" name="Insect Mol. Biol.">
        <title>Genome sequencing provides insights into the evolution of gene families encoding plant cell wall-degrading enzymes in longhorned beetles.</title>
        <authorList>
            <person name="Shin N.R."/>
            <person name="Okamura Y."/>
            <person name="Kirsch R."/>
            <person name="Pauchet Y."/>
        </authorList>
    </citation>
    <scope>NUCLEOTIDE SEQUENCE</scope>
    <source>
        <strain evidence="2">AMC_N1</strain>
    </source>
</reference>
<feature type="region of interest" description="Disordered" evidence="1">
    <location>
        <begin position="350"/>
        <end position="415"/>
    </location>
</feature>
<dbReference type="EMBL" id="JAPWTK010000042">
    <property type="protein sequence ID" value="KAJ8954886.1"/>
    <property type="molecule type" value="Genomic_DNA"/>
</dbReference>
<evidence type="ECO:0000256" key="1">
    <source>
        <dbReference type="SAM" id="MobiDB-lite"/>
    </source>
</evidence>
<comment type="caution">
    <text evidence="2">The sequence shown here is derived from an EMBL/GenBank/DDBJ whole genome shotgun (WGS) entry which is preliminary data.</text>
</comment>
<feature type="compositionally biased region" description="Basic and acidic residues" evidence="1">
    <location>
        <begin position="613"/>
        <end position="623"/>
    </location>
</feature>
<proteinExistence type="predicted"/>
<feature type="compositionally biased region" description="Basic and acidic residues" evidence="1">
    <location>
        <begin position="139"/>
        <end position="155"/>
    </location>
</feature>
<name>A0AAV8YV83_9CUCU</name>
<evidence type="ECO:0000313" key="3">
    <source>
        <dbReference type="Proteomes" id="UP001162162"/>
    </source>
</evidence>
<organism evidence="2 3">
    <name type="scientific">Aromia moschata</name>
    <dbReference type="NCBI Taxonomy" id="1265417"/>
    <lineage>
        <taxon>Eukaryota</taxon>
        <taxon>Metazoa</taxon>
        <taxon>Ecdysozoa</taxon>
        <taxon>Arthropoda</taxon>
        <taxon>Hexapoda</taxon>
        <taxon>Insecta</taxon>
        <taxon>Pterygota</taxon>
        <taxon>Neoptera</taxon>
        <taxon>Endopterygota</taxon>
        <taxon>Coleoptera</taxon>
        <taxon>Polyphaga</taxon>
        <taxon>Cucujiformia</taxon>
        <taxon>Chrysomeloidea</taxon>
        <taxon>Cerambycidae</taxon>
        <taxon>Cerambycinae</taxon>
        <taxon>Callichromatini</taxon>
        <taxon>Aromia</taxon>
    </lineage>
</organism>
<dbReference type="AlphaFoldDB" id="A0AAV8YV83"/>
<dbReference type="Proteomes" id="UP001162162">
    <property type="component" value="Unassembled WGS sequence"/>
</dbReference>
<evidence type="ECO:0000313" key="2">
    <source>
        <dbReference type="EMBL" id="KAJ8954886.1"/>
    </source>
</evidence>
<evidence type="ECO:0008006" key="4">
    <source>
        <dbReference type="Google" id="ProtNLM"/>
    </source>
</evidence>
<feature type="compositionally biased region" description="Basic residues" evidence="1">
    <location>
        <begin position="277"/>
        <end position="289"/>
    </location>
</feature>
<protein>
    <recommendedName>
        <fullName evidence="4">Titin</fullName>
    </recommendedName>
</protein>
<keyword evidence="3" id="KW-1185">Reference proteome</keyword>
<feature type="compositionally biased region" description="Basic residues" evidence="1">
    <location>
        <begin position="358"/>
        <end position="370"/>
    </location>
</feature>
<feature type="region of interest" description="Disordered" evidence="1">
    <location>
        <begin position="75"/>
        <end position="95"/>
    </location>
</feature>
<feature type="region of interest" description="Disordered" evidence="1">
    <location>
        <begin position="602"/>
        <end position="632"/>
    </location>
</feature>
<accession>A0AAV8YV83</accession>
<feature type="region of interest" description="Disordered" evidence="1">
    <location>
        <begin position="139"/>
        <end position="172"/>
    </location>
</feature>
<feature type="compositionally biased region" description="Basic and acidic residues" evidence="1">
    <location>
        <begin position="401"/>
        <end position="414"/>
    </location>
</feature>
<sequence>MQIVTVEEEGKKPQSTVTIEEVVIPEETVKELPESKSEPTMFIEELPEVVTVMEVKTKEGPKKQVIKKRVIRKRKGSKQESTEIVTVEEEGKKPETTVTVEEIDLPKEVIKELPSDKQEPIPFIVELPEEVIVTEVKTEEGPKKQITKKEKEGRKPQSTVTIEETEVPEETAKEFIEELPEEITVTEVKTDEGTKKQIIKKRVIKTRKGGKQKSTEIVTVEEEGKKPQTTVTVEETEIPESLKDVLPVKQEPTSYIEEVPEEVTVTEINTEEGPKKQVTRRKVIKTRKGSKQESVHIVTVEEEGKKPQSTVTIEEIEVPEEILKELPLAKPEPATFIEELPEQVTITEVKTDQGPKKQVTKTRTIRTRKGGKLESTEIVTVEEEGKKPQTTVTVEETEISDEGKTPEETVKEQPSDILELVEELPEVVRDIQQSTEIVTIEEEGKKPQTTVTVEEIELPEEPLNELPALKSDQTTILEELPEEVIVTQIETKEGPKKRVTKKRVIKKRVDDKEENTEIFTVEEEGKTPETTVTVTEIELPKEETKKRIKKGKKPDIKDQVFITEDNILFVPTLAQKKDSGSEDIIDLVQKELLKKALSQPVVPEVVQREEEETEKKYYEIKKEEEEEGTAAG</sequence>